<dbReference type="InterPro" id="IPR046357">
    <property type="entry name" value="PPIase_dom_sf"/>
</dbReference>
<evidence type="ECO:0000256" key="1">
    <source>
        <dbReference type="SAM" id="Phobius"/>
    </source>
</evidence>
<comment type="caution">
    <text evidence="2">The sequence shown here is derived from an EMBL/GenBank/DDBJ whole genome shotgun (WGS) entry which is preliminary data.</text>
</comment>
<protein>
    <submittedName>
        <fullName evidence="2">Uncharacterized protein</fullName>
    </submittedName>
</protein>
<keyword evidence="1" id="KW-0812">Transmembrane</keyword>
<gene>
    <name evidence="2" type="ORF">FJT64_015783</name>
</gene>
<sequence>MHGGRSLAVPAPGALAELPDLREALMLIVISMLWLTFVVGAVLQLLLCGPLAMATQISEGLQKVVLQQGTGQRPNRGDTITVQCTGMLHGDPPKKFWR</sequence>
<evidence type="ECO:0000313" key="2">
    <source>
        <dbReference type="EMBL" id="KAF0313649.1"/>
    </source>
</evidence>
<dbReference type="SUPFAM" id="SSF54534">
    <property type="entry name" value="FKBP-like"/>
    <property type="match status" value="1"/>
</dbReference>
<proteinExistence type="predicted"/>
<dbReference type="GO" id="GO:0003755">
    <property type="term" value="F:peptidyl-prolyl cis-trans isomerase activity"/>
    <property type="evidence" value="ECO:0007669"/>
    <property type="project" value="InterPro"/>
</dbReference>
<feature type="transmembrane region" description="Helical" evidence="1">
    <location>
        <begin position="24"/>
        <end position="47"/>
    </location>
</feature>
<keyword evidence="1" id="KW-1133">Transmembrane helix</keyword>
<dbReference type="OrthoDB" id="1902587at2759"/>
<evidence type="ECO:0000313" key="3">
    <source>
        <dbReference type="Proteomes" id="UP000440578"/>
    </source>
</evidence>
<dbReference type="Proteomes" id="UP000440578">
    <property type="component" value="Unassembled WGS sequence"/>
</dbReference>
<keyword evidence="3" id="KW-1185">Reference proteome</keyword>
<dbReference type="AlphaFoldDB" id="A0A6A4X864"/>
<dbReference type="EMBL" id="VIIS01000074">
    <property type="protein sequence ID" value="KAF0313649.1"/>
    <property type="molecule type" value="Genomic_DNA"/>
</dbReference>
<accession>A0A6A4X864</accession>
<reference evidence="2 3" key="1">
    <citation type="submission" date="2019-07" db="EMBL/GenBank/DDBJ databases">
        <title>Draft genome assembly of a fouling barnacle, Amphibalanus amphitrite (Darwin, 1854): The first reference genome for Thecostraca.</title>
        <authorList>
            <person name="Kim W."/>
        </authorList>
    </citation>
    <scope>NUCLEOTIDE SEQUENCE [LARGE SCALE GENOMIC DNA]</scope>
    <source>
        <strain evidence="2">SNU_AA5</strain>
        <tissue evidence="2">Soma without cirri and trophi</tissue>
    </source>
</reference>
<organism evidence="2 3">
    <name type="scientific">Amphibalanus amphitrite</name>
    <name type="common">Striped barnacle</name>
    <name type="synonym">Balanus amphitrite</name>
    <dbReference type="NCBI Taxonomy" id="1232801"/>
    <lineage>
        <taxon>Eukaryota</taxon>
        <taxon>Metazoa</taxon>
        <taxon>Ecdysozoa</taxon>
        <taxon>Arthropoda</taxon>
        <taxon>Crustacea</taxon>
        <taxon>Multicrustacea</taxon>
        <taxon>Cirripedia</taxon>
        <taxon>Thoracica</taxon>
        <taxon>Thoracicalcarea</taxon>
        <taxon>Balanomorpha</taxon>
        <taxon>Balanoidea</taxon>
        <taxon>Balanidae</taxon>
        <taxon>Amphibalaninae</taxon>
        <taxon>Amphibalanus</taxon>
    </lineage>
</organism>
<name>A0A6A4X864_AMPAM</name>
<dbReference type="Gene3D" id="3.10.50.40">
    <property type="match status" value="1"/>
</dbReference>
<keyword evidence="1" id="KW-0472">Membrane</keyword>